<proteinExistence type="predicted"/>
<accession>A0A6J4SV22</accession>
<evidence type="ECO:0000313" key="1">
    <source>
        <dbReference type="EMBL" id="CAA9506125.1"/>
    </source>
</evidence>
<dbReference type="EMBL" id="CADCVQ010000095">
    <property type="protein sequence ID" value="CAA9506125.1"/>
    <property type="molecule type" value="Genomic_DNA"/>
</dbReference>
<dbReference type="NCBIfam" id="TIGR04474">
    <property type="entry name" value="tcm_partner"/>
    <property type="match status" value="1"/>
</dbReference>
<dbReference type="AlphaFoldDB" id="A0A6J4SV22"/>
<dbReference type="InterPro" id="IPR031009">
    <property type="entry name" value="Tcm_partner"/>
</dbReference>
<gene>
    <name evidence="1" type="ORF">AVDCRST_MAG67-2440</name>
</gene>
<organism evidence="1">
    <name type="scientific">uncultured Solirubrobacteraceae bacterium</name>
    <dbReference type="NCBI Taxonomy" id="1162706"/>
    <lineage>
        <taxon>Bacteria</taxon>
        <taxon>Bacillati</taxon>
        <taxon>Actinomycetota</taxon>
        <taxon>Thermoleophilia</taxon>
        <taxon>Solirubrobacterales</taxon>
        <taxon>Solirubrobacteraceae</taxon>
        <taxon>environmental samples</taxon>
    </lineage>
</organism>
<protein>
    <recommendedName>
        <fullName evidence="2">SAM-dependent methyltransferase</fullName>
    </recommendedName>
</protein>
<evidence type="ECO:0008006" key="2">
    <source>
        <dbReference type="Google" id="ProtNLM"/>
    </source>
</evidence>
<reference evidence="1" key="1">
    <citation type="submission" date="2020-02" db="EMBL/GenBank/DDBJ databases">
        <authorList>
            <person name="Meier V. D."/>
        </authorList>
    </citation>
    <scope>NUCLEOTIDE SEQUENCE</scope>
    <source>
        <strain evidence="1">AVDCRST_MAG67</strain>
    </source>
</reference>
<name>A0A6J4SV22_9ACTN</name>
<sequence length="329" mass="36464">MARHDEKRLFSPDDVLSPEELTADAKGALLPGEVERDRDLDAARMWISKDDGLLVRGVKPHSAEKSTLVSRGIDTVSSAMIGKSFAAKYGVQYLELYSGPGRLLDESTGKEQLGSPLRALGVRKPFTHYAFSDFSPECVAALSARVGKRDNVDVIRGDANDLGHLDRIGQILNPRALVIAYVDPARPQDLHWSTIEHLATQFKFIDLIINLPVNSLMRAILGAHHGGGHRPGIAGRFLRHDAPIELIRPSAGRPNTRATIDAIRRHYDEQLMSLGFKKPARRTVNFPTDNPYYDILLVSRHDRGLELWDKTNPVPTDPQLSLLPEESAP</sequence>